<accession>A0ABQ4YN11</accession>
<dbReference type="Proteomes" id="UP001151760">
    <property type="component" value="Unassembled WGS sequence"/>
</dbReference>
<sequence length="242" mass="27774">MEESVRCLGCHIKYEIGNGRDTYMWYDNWSGLGPISNIISYRSLYKARLDKEGKVTHMFHNGQWIWTIQWNEEFLALNNIDVPSLNHGKTNKIFYVRNVYDSMRDSNEEVICSPLVWYTQCIPKHFFILWMDIQFKLLSHEKLKNLVRMLDAPYGSMQDHLPISIEVVVNQIRRGGGDALVMVVAKCKDGCVAFVLVFMVNRWCYNIHEVVCRRQTGCGGLLAVEGEDVVGVVETQSRSGGG</sequence>
<evidence type="ECO:0000313" key="1">
    <source>
        <dbReference type="EMBL" id="GJS79065.1"/>
    </source>
</evidence>
<reference evidence="1" key="2">
    <citation type="submission" date="2022-01" db="EMBL/GenBank/DDBJ databases">
        <authorList>
            <person name="Yamashiro T."/>
            <person name="Shiraishi A."/>
            <person name="Satake H."/>
            <person name="Nakayama K."/>
        </authorList>
    </citation>
    <scope>NUCLEOTIDE SEQUENCE</scope>
</reference>
<dbReference type="EMBL" id="BQNB010010570">
    <property type="protein sequence ID" value="GJS79065.1"/>
    <property type="molecule type" value="Genomic_DNA"/>
</dbReference>
<dbReference type="EMBL" id="BQNB010020189">
    <property type="protein sequence ID" value="GJT93299.1"/>
    <property type="molecule type" value="Genomic_DNA"/>
</dbReference>
<reference evidence="1" key="1">
    <citation type="journal article" date="2022" name="Int. J. Mol. Sci.">
        <title>Draft Genome of Tanacetum Coccineum: Genomic Comparison of Closely Related Tanacetum-Family Plants.</title>
        <authorList>
            <person name="Yamashiro T."/>
            <person name="Shiraishi A."/>
            <person name="Nakayama K."/>
            <person name="Satake H."/>
        </authorList>
    </citation>
    <scope>NUCLEOTIDE SEQUENCE</scope>
</reference>
<evidence type="ECO:0000313" key="2">
    <source>
        <dbReference type="EMBL" id="GJT93299.1"/>
    </source>
</evidence>
<organism evidence="1 3">
    <name type="scientific">Tanacetum coccineum</name>
    <dbReference type="NCBI Taxonomy" id="301880"/>
    <lineage>
        <taxon>Eukaryota</taxon>
        <taxon>Viridiplantae</taxon>
        <taxon>Streptophyta</taxon>
        <taxon>Embryophyta</taxon>
        <taxon>Tracheophyta</taxon>
        <taxon>Spermatophyta</taxon>
        <taxon>Magnoliopsida</taxon>
        <taxon>eudicotyledons</taxon>
        <taxon>Gunneridae</taxon>
        <taxon>Pentapetalae</taxon>
        <taxon>asterids</taxon>
        <taxon>campanulids</taxon>
        <taxon>Asterales</taxon>
        <taxon>Asteraceae</taxon>
        <taxon>Asteroideae</taxon>
        <taxon>Anthemideae</taxon>
        <taxon>Anthemidinae</taxon>
        <taxon>Tanacetum</taxon>
    </lineage>
</organism>
<name>A0ABQ4YN11_9ASTR</name>
<comment type="caution">
    <text evidence="1">The sequence shown here is derived from an EMBL/GenBank/DDBJ whole genome shotgun (WGS) entry which is preliminary data.</text>
</comment>
<proteinExistence type="predicted"/>
<evidence type="ECO:0008006" key="4">
    <source>
        <dbReference type="Google" id="ProtNLM"/>
    </source>
</evidence>
<protein>
    <recommendedName>
        <fullName evidence="4">Reverse transcriptase zinc-binding domain-containing protein</fullName>
    </recommendedName>
</protein>
<gene>
    <name evidence="1" type="ORF">Tco_0728946</name>
    <name evidence="2" type="ORF">Tco_1082144</name>
</gene>
<evidence type="ECO:0000313" key="3">
    <source>
        <dbReference type="Proteomes" id="UP001151760"/>
    </source>
</evidence>
<keyword evidence="3" id="KW-1185">Reference proteome</keyword>